<reference evidence="4" key="1">
    <citation type="journal article" date="2019" name="Int. J. Syst. Evol. Microbiol.">
        <title>The Global Catalogue of Microorganisms (GCM) 10K type strain sequencing project: providing services to taxonomists for standard genome sequencing and annotation.</title>
        <authorList>
            <consortium name="The Broad Institute Genomics Platform"/>
            <consortium name="The Broad Institute Genome Sequencing Center for Infectious Disease"/>
            <person name="Wu L."/>
            <person name="Ma J."/>
        </authorList>
    </citation>
    <scope>NUCLEOTIDE SEQUENCE [LARGE SCALE GENOMIC DNA]</scope>
    <source>
        <strain evidence="4">JCM 19134</strain>
    </source>
</reference>
<gene>
    <name evidence="3" type="ORF">GCM10025791_21880</name>
</gene>
<evidence type="ECO:0000313" key="3">
    <source>
        <dbReference type="EMBL" id="GAA4942883.1"/>
    </source>
</evidence>
<name>A0AAV3U2W3_9ALTE</name>
<dbReference type="PANTHER" id="PTHR42776:SF27">
    <property type="entry name" value="DIPEPTIDYL PEPTIDASE FAMILY MEMBER 6"/>
    <property type="match status" value="1"/>
</dbReference>
<dbReference type="SUPFAM" id="SSF82171">
    <property type="entry name" value="DPP6 N-terminal domain-like"/>
    <property type="match status" value="1"/>
</dbReference>
<protein>
    <submittedName>
        <fullName evidence="3">S9 family peptidase</fullName>
    </submittedName>
</protein>
<dbReference type="EMBL" id="BAABLX010000016">
    <property type="protein sequence ID" value="GAA4942883.1"/>
    <property type="molecule type" value="Genomic_DNA"/>
</dbReference>
<dbReference type="GO" id="GO:0006508">
    <property type="term" value="P:proteolysis"/>
    <property type="evidence" value="ECO:0007669"/>
    <property type="project" value="InterPro"/>
</dbReference>
<dbReference type="SUPFAM" id="SSF53474">
    <property type="entry name" value="alpha/beta-Hydrolases"/>
    <property type="match status" value="1"/>
</dbReference>
<proteinExistence type="predicted"/>
<feature type="domain" description="Peptidase S9 prolyl oligopeptidase catalytic" evidence="2">
    <location>
        <begin position="457"/>
        <end position="669"/>
    </location>
</feature>
<dbReference type="Gene3D" id="3.40.50.1820">
    <property type="entry name" value="alpha/beta hydrolase"/>
    <property type="match status" value="1"/>
</dbReference>
<keyword evidence="4" id="KW-1185">Reference proteome</keyword>
<dbReference type="RefSeq" id="WP_345421568.1">
    <property type="nucleotide sequence ID" value="NZ_AP031496.1"/>
</dbReference>
<dbReference type="InterPro" id="IPR029058">
    <property type="entry name" value="AB_hydrolase_fold"/>
</dbReference>
<dbReference type="Pfam" id="PF00326">
    <property type="entry name" value="Peptidase_S9"/>
    <property type="match status" value="1"/>
</dbReference>
<evidence type="ECO:0000313" key="4">
    <source>
        <dbReference type="Proteomes" id="UP001409585"/>
    </source>
</evidence>
<dbReference type="InterPro" id="IPR001375">
    <property type="entry name" value="Peptidase_S9_cat"/>
</dbReference>
<accession>A0AAV3U2W3</accession>
<dbReference type="AlphaFoldDB" id="A0AAV3U2W3"/>
<evidence type="ECO:0000256" key="1">
    <source>
        <dbReference type="ARBA" id="ARBA00022801"/>
    </source>
</evidence>
<organism evidence="3 4">
    <name type="scientific">Halioxenophilus aromaticivorans</name>
    <dbReference type="NCBI Taxonomy" id="1306992"/>
    <lineage>
        <taxon>Bacteria</taxon>
        <taxon>Pseudomonadati</taxon>
        <taxon>Pseudomonadota</taxon>
        <taxon>Gammaproteobacteria</taxon>
        <taxon>Alteromonadales</taxon>
        <taxon>Alteromonadaceae</taxon>
        <taxon>Halioxenophilus</taxon>
    </lineage>
</organism>
<dbReference type="Proteomes" id="UP001409585">
    <property type="component" value="Unassembled WGS sequence"/>
</dbReference>
<evidence type="ECO:0000259" key="2">
    <source>
        <dbReference type="Pfam" id="PF00326"/>
    </source>
</evidence>
<dbReference type="PANTHER" id="PTHR42776">
    <property type="entry name" value="SERINE PEPTIDASE S9 FAMILY MEMBER"/>
    <property type="match status" value="1"/>
</dbReference>
<sequence>MLVLLAKDYSHRDFIVFFALTSDCSTRITLRSLIIFVLVSFTANSPPLLAQPTIEDYGNLPFIRSMSMSPDSKHFAWLQESDGMQGMVVYNIEDGQPFGVGANDKIKARDVEFVSDDFAIMHVSDTRVQFGYSNSFEYSAAFSFDLKTRKTRHLLRGTEDLHPAQSGLGTIVGVNSKKSIAYMPAFNDSSTPQRNLYRVSLKGGKGKLHASGRSHTIDWFVNSKGEVLAREDFDDKREKHEFYSYLSGKPEKVFSYDTKLPQMSVQAVSWDEKHLLFVQKNDDGETVHALSLQDGQISPAMFYREDKSIDRLLTDTNRRLIAVKYSGFLPSYEFEKPKLQTAFDELLSIFPASAVHLLTMSADENTFLVRITGNTDPNSFFTFDIKKKQLKRLTNGYKNIEQKDLGEVVGFRYSARDGLKIPAILTWPVGVNTAEERKALPLIALPHGGPAAHDAIRFDWLAQFLAHKGYAVLQPNFRGSTGFGFAHEEAGKGRWGKEMQDDITDGVNYLVSKGVADPSRVCILGASYGGYAALAGAAYTPELYRCAIAINAVSDIRKEIKKDLRQAYQTDWIRNYWMDAFGSDDKKFKQLDAVSPYYFADQFTAPTLLIYSKDDTVVAPVQSIRMHKALKKAGKDSKLVALKGEDHWMSTSKMRLELLKTIEAYLDKHNPAP</sequence>
<dbReference type="InterPro" id="IPR011042">
    <property type="entry name" value="6-blade_b-propeller_TolB-like"/>
</dbReference>
<comment type="caution">
    <text evidence="3">The sequence shown here is derived from an EMBL/GenBank/DDBJ whole genome shotgun (WGS) entry which is preliminary data.</text>
</comment>
<dbReference type="Gene3D" id="2.120.10.30">
    <property type="entry name" value="TolB, C-terminal domain"/>
    <property type="match status" value="1"/>
</dbReference>
<keyword evidence="1" id="KW-0378">Hydrolase</keyword>
<dbReference type="GO" id="GO:0004252">
    <property type="term" value="F:serine-type endopeptidase activity"/>
    <property type="evidence" value="ECO:0007669"/>
    <property type="project" value="TreeGrafter"/>
</dbReference>